<comment type="caution">
    <text evidence="2">The sequence shown here is derived from an EMBL/GenBank/DDBJ whole genome shotgun (WGS) entry which is preliminary data.</text>
</comment>
<dbReference type="EMBL" id="JBHTEY010000004">
    <property type="protein sequence ID" value="MFC7616588.1"/>
    <property type="molecule type" value="Genomic_DNA"/>
</dbReference>
<name>A0ABW2TUV4_9PSEU</name>
<organism evidence="2 3">
    <name type="scientific">Actinokineospora soli</name>
    <dbReference type="NCBI Taxonomy" id="1048753"/>
    <lineage>
        <taxon>Bacteria</taxon>
        <taxon>Bacillati</taxon>
        <taxon>Actinomycetota</taxon>
        <taxon>Actinomycetes</taxon>
        <taxon>Pseudonocardiales</taxon>
        <taxon>Pseudonocardiaceae</taxon>
        <taxon>Actinokineospora</taxon>
    </lineage>
</organism>
<proteinExistence type="predicted"/>
<reference evidence="3" key="1">
    <citation type="journal article" date="2019" name="Int. J. Syst. Evol. Microbiol.">
        <title>The Global Catalogue of Microorganisms (GCM) 10K type strain sequencing project: providing services to taxonomists for standard genome sequencing and annotation.</title>
        <authorList>
            <consortium name="The Broad Institute Genomics Platform"/>
            <consortium name="The Broad Institute Genome Sequencing Center for Infectious Disease"/>
            <person name="Wu L."/>
            <person name="Ma J."/>
        </authorList>
    </citation>
    <scope>NUCLEOTIDE SEQUENCE [LARGE SCALE GENOMIC DNA]</scope>
    <source>
        <strain evidence="3">JCM 17695</strain>
    </source>
</reference>
<keyword evidence="3" id="KW-1185">Reference proteome</keyword>
<evidence type="ECO:0000256" key="1">
    <source>
        <dbReference type="SAM" id="MobiDB-lite"/>
    </source>
</evidence>
<dbReference type="Proteomes" id="UP001596512">
    <property type="component" value="Unassembled WGS sequence"/>
</dbReference>
<sequence>MTEHARGLARRLVAVTRGGSAPGFDAPLDLLGGPDERTRLRAVLRELVHATASMLLKRGTTGTDQTYLLDLHDTAGKPVAVDELAPPVRALVRAVLADLNGHPRTPTPSSTCRYPRTAATRSASSSWPSCGPSAPSSGARPTTPHPRTGWPRPLS</sequence>
<feature type="compositionally biased region" description="Low complexity" evidence="1">
    <location>
        <begin position="116"/>
        <end position="139"/>
    </location>
</feature>
<evidence type="ECO:0000313" key="3">
    <source>
        <dbReference type="Proteomes" id="UP001596512"/>
    </source>
</evidence>
<protein>
    <submittedName>
        <fullName evidence="2">Uncharacterized protein</fullName>
    </submittedName>
</protein>
<evidence type="ECO:0000313" key="2">
    <source>
        <dbReference type="EMBL" id="MFC7616588.1"/>
    </source>
</evidence>
<gene>
    <name evidence="2" type="ORF">ACFQV2_27140</name>
</gene>
<accession>A0ABW2TUV4</accession>
<feature type="region of interest" description="Disordered" evidence="1">
    <location>
        <begin position="100"/>
        <end position="155"/>
    </location>
</feature>